<dbReference type="AlphaFoldDB" id="A0A2P2NSB3"/>
<accession>A0A2P2NSB3</accession>
<evidence type="ECO:0000313" key="1">
    <source>
        <dbReference type="EMBL" id="MBX45399.1"/>
    </source>
</evidence>
<organism evidence="1">
    <name type="scientific">Rhizophora mucronata</name>
    <name type="common">Asiatic mangrove</name>
    <dbReference type="NCBI Taxonomy" id="61149"/>
    <lineage>
        <taxon>Eukaryota</taxon>
        <taxon>Viridiplantae</taxon>
        <taxon>Streptophyta</taxon>
        <taxon>Embryophyta</taxon>
        <taxon>Tracheophyta</taxon>
        <taxon>Spermatophyta</taxon>
        <taxon>Magnoliopsida</taxon>
        <taxon>eudicotyledons</taxon>
        <taxon>Gunneridae</taxon>
        <taxon>Pentapetalae</taxon>
        <taxon>rosids</taxon>
        <taxon>fabids</taxon>
        <taxon>Malpighiales</taxon>
        <taxon>Rhizophoraceae</taxon>
        <taxon>Rhizophora</taxon>
    </lineage>
</organism>
<name>A0A2P2NSB3_RHIMU</name>
<proteinExistence type="predicted"/>
<protein>
    <submittedName>
        <fullName evidence="1">Uncharacterized protein</fullName>
    </submittedName>
</protein>
<dbReference type="EMBL" id="GGEC01064915">
    <property type="protein sequence ID" value="MBX45399.1"/>
    <property type="molecule type" value="Transcribed_RNA"/>
</dbReference>
<sequence length="28" mass="3340">MISSKLTEMDRFCLDNKASLCVKRWSYN</sequence>
<reference evidence="1" key="1">
    <citation type="submission" date="2018-02" db="EMBL/GenBank/DDBJ databases">
        <title>Rhizophora mucronata_Transcriptome.</title>
        <authorList>
            <person name="Meera S.P."/>
            <person name="Sreeshan A."/>
            <person name="Augustine A."/>
        </authorList>
    </citation>
    <scope>NUCLEOTIDE SEQUENCE</scope>
    <source>
        <tissue evidence="1">Leaf</tissue>
    </source>
</reference>